<dbReference type="InterPro" id="IPR036915">
    <property type="entry name" value="Cyclin-like_sf"/>
</dbReference>
<dbReference type="PANTHER" id="PTHR10177">
    <property type="entry name" value="CYCLINS"/>
    <property type="match status" value="1"/>
</dbReference>
<dbReference type="SUPFAM" id="SSF47954">
    <property type="entry name" value="Cyclin-like"/>
    <property type="match status" value="2"/>
</dbReference>
<dbReference type="FunFam" id="1.10.472.10:FF:000001">
    <property type="entry name" value="G2/mitotic-specific cyclin"/>
    <property type="match status" value="1"/>
</dbReference>
<keyword evidence="2 4" id="KW-0195">Cyclin</keyword>
<dbReference type="Pfam" id="PF02984">
    <property type="entry name" value="Cyclin_C"/>
    <property type="match status" value="1"/>
</dbReference>
<keyword evidence="1" id="KW-0132">Cell division</keyword>
<dbReference type="InterPro" id="IPR004367">
    <property type="entry name" value="Cyclin_C-dom"/>
</dbReference>
<dbReference type="EMBL" id="SIDB01000005">
    <property type="protein sequence ID" value="KAI3432639.1"/>
    <property type="molecule type" value="Genomic_DNA"/>
</dbReference>
<dbReference type="Pfam" id="PF00134">
    <property type="entry name" value="Cyclin_N"/>
    <property type="match status" value="1"/>
</dbReference>
<sequence>MLQHSPSPVGGRGNQRSAGGSGRPLAQTLPTEDVLHPTKRRRVQECEDHRLGALSCEEEREVLEECTSIATTAEEGFAVYQSPLSLHQQQTHVQSHAAVSSALENPVLAEQQQPPLACDPDLAEMLSVLGDSEVQLQPNAAYLEDQHGPHFLPQLYLDSSMRRTAASWLVEVAAEFGLHQETLFLGTALLDRFLSSAKGVPRTQLQLVAVACMLIAAKHEEELHPSMLDFTEIADNCFLPADLLRMEAIVLDCLSFRINTPTAHTFLSMYKQALSLQPRTCALASYLAELAILEYELLHMRPSHIAAAATLLAQLYTSDLQSTCHLAAVTQYSVDDLKPCMRRMLALQRLAHEAAGYTSPYLAVRDKYSSHQWLSVATTTPFSGLPSGLLAFQPTNTKGPKLG</sequence>
<dbReference type="SMART" id="SM01332">
    <property type="entry name" value="Cyclin_C"/>
    <property type="match status" value="1"/>
</dbReference>
<keyword evidence="9" id="KW-1185">Reference proteome</keyword>
<evidence type="ECO:0000259" key="6">
    <source>
        <dbReference type="SMART" id="SM00385"/>
    </source>
</evidence>
<evidence type="ECO:0000256" key="4">
    <source>
        <dbReference type="RuleBase" id="RU000383"/>
    </source>
</evidence>
<dbReference type="Gene3D" id="1.10.472.10">
    <property type="entry name" value="Cyclin-like"/>
    <property type="match status" value="2"/>
</dbReference>
<dbReference type="SMART" id="SM00385">
    <property type="entry name" value="CYCLIN"/>
    <property type="match status" value="2"/>
</dbReference>
<dbReference type="GO" id="GO:0051301">
    <property type="term" value="P:cell division"/>
    <property type="evidence" value="ECO:0007669"/>
    <property type="project" value="UniProtKB-KW"/>
</dbReference>
<evidence type="ECO:0000256" key="2">
    <source>
        <dbReference type="ARBA" id="ARBA00023127"/>
    </source>
</evidence>
<evidence type="ECO:0000313" key="9">
    <source>
        <dbReference type="Proteomes" id="UP001055712"/>
    </source>
</evidence>
<evidence type="ECO:0000256" key="5">
    <source>
        <dbReference type="SAM" id="MobiDB-lite"/>
    </source>
</evidence>
<comment type="similarity">
    <text evidence="4">Belongs to the cyclin family.</text>
</comment>
<dbReference type="OrthoDB" id="2013528at2759"/>
<reference evidence="8" key="1">
    <citation type="journal article" date="2019" name="Plant J.">
        <title>Chlorella vulgaris genome assembly and annotation reveals the molecular basis for metabolic acclimation to high light conditions.</title>
        <authorList>
            <person name="Cecchin M."/>
            <person name="Marcolungo L."/>
            <person name="Rossato M."/>
            <person name="Girolomoni L."/>
            <person name="Cosentino E."/>
            <person name="Cuine S."/>
            <person name="Li-Beisson Y."/>
            <person name="Delledonne M."/>
            <person name="Ballottari M."/>
        </authorList>
    </citation>
    <scope>NUCLEOTIDE SEQUENCE</scope>
    <source>
        <strain evidence="8">211/11P</strain>
    </source>
</reference>
<protein>
    <submittedName>
        <fullName evidence="8">Uncharacterized protein</fullName>
    </submittedName>
</protein>
<feature type="domain" description="Cyclin-like" evidence="6">
    <location>
        <begin position="265"/>
        <end position="346"/>
    </location>
</feature>
<evidence type="ECO:0000313" key="8">
    <source>
        <dbReference type="EMBL" id="KAI3432639.1"/>
    </source>
</evidence>
<dbReference type="InterPro" id="IPR006671">
    <property type="entry name" value="Cyclin_N"/>
</dbReference>
<name>A0A9D4YXV6_CHLVU</name>
<organism evidence="8 9">
    <name type="scientific">Chlorella vulgaris</name>
    <name type="common">Green alga</name>
    <dbReference type="NCBI Taxonomy" id="3077"/>
    <lineage>
        <taxon>Eukaryota</taxon>
        <taxon>Viridiplantae</taxon>
        <taxon>Chlorophyta</taxon>
        <taxon>core chlorophytes</taxon>
        <taxon>Trebouxiophyceae</taxon>
        <taxon>Chlorellales</taxon>
        <taxon>Chlorellaceae</taxon>
        <taxon>Chlorella clade</taxon>
        <taxon>Chlorella</taxon>
    </lineage>
</organism>
<evidence type="ECO:0000256" key="1">
    <source>
        <dbReference type="ARBA" id="ARBA00022618"/>
    </source>
</evidence>
<reference evidence="8" key="2">
    <citation type="submission" date="2020-11" db="EMBL/GenBank/DDBJ databases">
        <authorList>
            <person name="Cecchin M."/>
            <person name="Marcolungo L."/>
            <person name="Rossato M."/>
            <person name="Girolomoni L."/>
            <person name="Cosentino E."/>
            <person name="Cuine S."/>
            <person name="Li-Beisson Y."/>
            <person name="Delledonne M."/>
            <person name="Ballottari M."/>
        </authorList>
    </citation>
    <scope>NUCLEOTIDE SEQUENCE</scope>
    <source>
        <strain evidence="8">211/11P</strain>
        <tissue evidence="8">Whole cell</tissue>
    </source>
</reference>
<accession>A0A9D4YXV6</accession>
<dbReference type="InterPro" id="IPR013763">
    <property type="entry name" value="Cyclin-like_dom"/>
</dbReference>
<evidence type="ECO:0000256" key="3">
    <source>
        <dbReference type="ARBA" id="ARBA00023306"/>
    </source>
</evidence>
<feature type="domain" description="Cyclin-like" evidence="6">
    <location>
        <begin position="167"/>
        <end position="252"/>
    </location>
</feature>
<dbReference type="InterPro" id="IPR039361">
    <property type="entry name" value="Cyclin"/>
</dbReference>
<proteinExistence type="inferred from homology"/>
<gene>
    <name evidence="8" type="ORF">D9Q98_004185</name>
</gene>
<evidence type="ECO:0000259" key="7">
    <source>
        <dbReference type="SMART" id="SM01332"/>
    </source>
</evidence>
<dbReference type="Proteomes" id="UP001055712">
    <property type="component" value="Unassembled WGS sequence"/>
</dbReference>
<keyword evidence="3" id="KW-0131">Cell cycle</keyword>
<feature type="region of interest" description="Disordered" evidence="5">
    <location>
        <begin position="1"/>
        <end position="33"/>
    </location>
</feature>
<feature type="domain" description="Cyclin C-terminal" evidence="7">
    <location>
        <begin position="261"/>
        <end position="382"/>
    </location>
</feature>
<comment type="caution">
    <text evidence="8">The sequence shown here is derived from an EMBL/GenBank/DDBJ whole genome shotgun (WGS) entry which is preliminary data.</text>
</comment>
<dbReference type="AlphaFoldDB" id="A0A9D4YXV6"/>